<feature type="compositionally biased region" description="Polar residues" evidence="1">
    <location>
        <begin position="335"/>
        <end position="354"/>
    </location>
</feature>
<organism evidence="2 3">
    <name type="scientific">Acer saccharum</name>
    <name type="common">Sugar maple</name>
    <dbReference type="NCBI Taxonomy" id="4024"/>
    <lineage>
        <taxon>Eukaryota</taxon>
        <taxon>Viridiplantae</taxon>
        <taxon>Streptophyta</taxon>
        <taxon>Embryophyta</taxon>
        <taxon>Tracheophyta</taxon>
        <taxon>Spermatophyta</taxon>
        <taxon>Magnoliopsida</taxon>
        <taxon>eudicotyledons</taxon>
        <taxon>Gunneridae</taxon>
        <taxon>Pentapetalae</taxon>
        <taxon>rosids</taxon>
        <taxon>malvids</taxon>
        <taxon>Sapindales</taxon>
        <taxon>Sapindaceae</taxon>
        <taxon>Hippocastanoideae</taxon>
        <taxon>Acereae</taxon>
        <taxon>Acer</taxon>
    </lineage>
</organism>
<name>A0AA39VAM9_ACESA</name>
<protein>
    <submittedName>
        <fullName evidence="2">Uncharacterized protein</fullName>
    </submittedName>
</protein>
<proteinExistence type="predicted"/>
<dbReference type="AlphaFoldDB" id="A0AA39VAM9"/>
<dbReference type="PANTHER" id="PTHR48435">
    <property type="entry name" value="POLYPROTEIN"/>
    <property type="match status" value="1"/>
</dbReference>
<dbReference type="Gene3D" id="3.10.10.10">
    <property type="entry name" value="HIV Type 1 Reverse Transcriptase, subunit A, domain 1"/>
    <property type="match status" value="1"/>
</dbReference>
<feature type="region of interest" description="Disordered" evidence="1">
    <location>
        <begin position="247"/>
        <end position="277"/>
    </location>
</feature>
<dbReference type="Proteomes" id="UP001168877">
    <property type="component" value="Unassembled WGS sequence"/>
</dbReference>
<feature type="region of interest" description="Disordered" evidence="1">
    <location>
        <begin position="603"/>
        <end position="624"/>
    </location>
</feature>
<feature type="region of interest" description="Disordered" evidence="1">
    <location>
        <begin position="286"/>
        <end position="305"/>
    </location>
</feature>
<feature type="region of interest" description="Disordered" evidence="1">
    <location>
        <begin position="335"/>
        <end position="378"/>
    </location>
</feature>
<keyword evidence="3" id="KW-1185">Reference proteome</keyword>
<reference evidence="2" key="1">
    <citation type="journal article" date="2022" name="Plant J.">
        <title>Strategies of tolerance reflected in two North American maple genomes.</title>
        <authorList>
            <person name="McEvoy S.L."/>
            <person name="Sezen U.U."/>
            <person name="Trouern-Trend A."/>
            <person name="McMahon S.M."/>
            <person name="Schaberg P.G."/>
            <person name="Yang J."/>
            <person name="Wegrzyn J.L."/>
            <person name="Swenson N.G."/>
        </authorList>
    </citation>
    <scope>NUCLEOTIDE SEQUENCE</scope>
    <source>
        <strain evidence="2">NS2018</strain>
    </source>
</reference>
<dbReference type="PANTHER" id="PTHR48435:SF1">
    <property type="entry name" value="POLYPROTEIN"/>
    <property type="match status" value="1"/>
</dbReference>
<dbReference type="InterPro" id="IPR043502">
    <property type="entry name" value="DNA/RNA_pol_sf"/>
</dbReference>
<accession>A0AA39VAM9</accession>
<evidence type="ECO:0000313" key="3">
    <source>
        <dbReference type="Proteomes" id="UP001168877"/>
    </source>
</evidence>
<feature type="region of interest" description="Disordered" evidence="1">
    <location>
        <begin position="147"/>
        <end position="179"/>
    </location>
</feature>
<gene>
    <name evidence="2" type="ORF">LWI29_036180</name>
</gene>
<dbReference type="EMBL" id="JAUESC010000388">
    <property type="protein sequence ID" value="KAK0572725.1"/>
    <property type="molecule type" value="Genomic_DNA"/>
</dbReference>
<comment type="caution">
    <text evidence="2">The sequence shown here is derived from an EMBL/GenBank/DDBJ whole genome shotgun (WGS) entry which is preliminary data.</text>
</comment>
<feature type="compositionally biased region" description="Basic and acidic residues" evidence="1">
    <location>
        <begin position="195"/>
        <end position="205"/>
    </location>
</feature>
<dbReference type="InterPro" id="IPR053098">
    <property type="entry name" value="Petuviruses_polyprotein"/>
</dbReference>
<feature type="region of interest" description="Disordered" evidence="1">
    <location>
        <begin position="193"/>
        <end position="235"/>
    </location>
</feature>
<evidence type="ECO:0000256" key="1">
    <source>
        <dbReference type="SAM" id="MobiDB-lite"/>
    </source>
</evidence>
<evidence type="ECO:0000313" key="2">
    <source>
        <dbReference type="EMBL" id="KAK0572725.1"/>
    </source>
</evidence>
<sequence length="918" mass="104145">MIQPVTTEDDIPIHSFEADGSPIYTDKIRGHFIWDVDPNMCDADCICQHCLKDTSPRSCKSWPKPHKPGHPDSPWIGLYPIKRKPLPIYDRALQILRSEGLLTPQPAYAAPTLPPPVPCYMTSDYDCDFPPLEPSSNQEKTRFSKPFVQSTEVQPDGSFKQPSQAEQIYSHGYSGPDFDTKEREIQQLKAQLEQLTRDHSREHSSKPKPYSHQSLFFPASPTHSPPSKPDEFEFSGHFKSTGELFRKYPVLSSPPAKQKKRSPSKQKDKQAASSSYNPVLFASKVSSSSSKSDSTSEDVSFQSSQTSCHSSWLDTANSSPHDHADLTQVFMASRTDPQPSTQTYESPDETTSSAPAPFVEEPPYHVSGRPPAKPTNGPWFTLDDTSPGSWRTRVSEMSAWLDLQLAKSEQNLESILREFVSRFTGSLRDWYQALGEYRQLQFVRVPLASQAMGYIFREFLGDPDHIYKQARQEFFDMRCCSLKRKDIMFHYKRMSQRYHTLGGINDHSLKQVYVNSLPDDLQDEIQRKIDTSGRSLNDTSLGELHMYALSSLDKLCATQRFFSKMLIEGKNLQSQCRQSSLQIKCKSSSCTCKTKKKNHFKRFKNKKGSSKDSSSSERNKASSVPEAYQAIPLVPQFGPHAPVRIRPDKYSNPVDVIAYLDTGSHNTMMNPSILPPEYWKSQEHHFIAADEKVFATHLISRKKIGIQFFPSFTLWVHVLGTPLPDKDILLGWDVFANVNPSGSSLPEFDFFIKLPFKLNEDTNPTKATHSGMFPLDLKLANEECNEILRQGLIEHTFSLGVSSFYVEKRSELLRGKKRLVVDYKPLNLFSEMTSFQFPDQMSYSLSFLELQSSLNLILKVPSGKLVFIQMKDIRQLSVFPMLNTNGLFSFWSENCSIPFPKGCNQDIPSSSTLSTHLH</sequence>
<reference evidence="2" key="2">
    <citation type="submission" date="2023-06" db="EMBL/GenBank/DDBJ databases">
        <authorList>
            <person name="Swenson N.G."/>
            <person name="Wegrzyn J.L."/>
            <person name="Mcevoy S.L."/>
        </authorList>
    </citation>
    <scope>NUCLEOTIDE SEQUENCE</scope>
    <source>
        <strain evidence="2">NS2018</strain>
        <tissue evidence="2">Leaf</tissue>
    </source>
</reference>
<dbReference type="SUPFAM" id="SSF56672">
    <property type="entry name" value="DNA/RNA polymerases"/>
    <property type="match status" value="1"/>
</dbReference>